<accession>V5Z7Z7</accession>
<evidence type="ECO:0000313" key="9">
    <source>
        <dbReference type="EMBL" id="CCG87074.1"/>
    </source>
</evidence>
<dbReference type="GO" id="GO:0005886">
    <property type="term" value="C:plasma membrane"/>
    <property type="evidence" value="ECO:0007669"/>
    <property type="project" value="UniProtKB-SubCell"/>
</dbReference>
<evidence type="ECO:0000256" key="2">
    <source>
        <dbReference type="ARBA" id="ARBA00010690"/>
    </source>
</evidence>
<evidence type="ECO:0000256" key="7">
    <source>
        <dbReference type="ARBA" id="ARBA00023136"/>
    </source>
</evidence>
<feature type="transmembrane region" description="Helical" evidence="8">
    <location>
        <begin position="32"/>
        <end position="57"/>
    </location>
</feature>
<dbReference type="OrthoDB" id="9807950at2"/>
<organism evidence="9 10">
    <name type="scientific">Erwinia piriflorinigrans CFBP 5888</name>
    <dbReference type="NCBI Taxonomy" id="1161919"/>
    <lineage>
        <taxon>Bacteria</taxon>
        <taxon>Pseudomonadati</taxon>
        <taxon>Pseudomonadota</taxon>
        <taxon>Gammaproteobacteria</taxon>
        <taxon>Enterobacterales</taxon>
        <taxon>Erwiniaceae</taxon>
        <taxon>Erwinia</taxon>
    </lineage>
</organism>
<sequence>MAQKTELPTEKKRKDSAKKGQTLKVKDFTTTLILLSGSYFLLYSFNFDDFIFFYSLILTDSTSASENDFLINMMLLLSQLIFPFIAVCAVSGILATLLQTHFSIATEGLKLNFKALNPVEGFKKIFSMRTLKEFIKSLCYLIVFLCTCYSLIHSDLKRTLTIYHSGIGQLITSMSSLMVKSVTVFTAWAIFVFLADFIAEYFLHIKDLKMDKHEVKQERKETDGNPQIKSARRRAHQEILSGEEKSAIRNSSVVMANPTHIAIAIYFNPEVAPLPFIALRATNFKAKSAIAYAEKIGIPVVRNVILTRRLYRSYAQYSFISVNDNDLLLVMDILIWLRQVETADMEREVLHSDPGEVENDVTDT</sequence>
<dbReference type="AlphaFoldDB" id="V5Z7Z7"/>
<evidence type="ECO:0000256" key="8">
    <source>
        <dbReference type="SAM" id="Phobius"/>
    </source>
</evidence>
<feature type="transmembrane region" description="Helical" evidence="8">
    <location>
        <begin position="134"/>
        <end position="152"/>
    </location>
</feature>
<evidence type="ECO:0000256" key="3">
    <source>
        <dbReference type="ARBA" id="ARBA00022475"/>
    </source>
</evidence>
<evidence type="ECO:0000256" key="5">
    <source>
        <dbReference type="ARBA" id="ARBA00022989"/>
    </source>
</evidence>
<dbReference type="InterPro" id="IPR006307">
    <property type="entry name" value="BsaZ-like"/>
</dbReference>
<keyword evidence="6" id="KW-0843">Virulence</keyword>
<dbReference type="NCBIfam" id="NF006017">
    <property type="entry name" value="PRK08156.1"/>
    <property type="match status" value="1"/>
</dbReference>
<dbReference type="Gene3D" id="3.40.1690.10">
    <property type="entry name" value="secretion proteins EscU"/>
    <property type="match status" value="1"/>
</dbReference>
<comment type="similarity">
    <text evidence="2">Belongs to the type III secretion exporter family.</text>
</comment>
<name>V5Z7Z7_9GAMM</name>
<reference evidence="9 10" key="1">
    <citation type="journal article" date="2013" name="Syst. Appl. Microbiol.">
        <title>Phylogenetic position and virulence apparatus of the pear flower necrosis pathogen Erwinia piriflorinigrans CFBP 5888T as assessed by comparative genomics.</title>
        <authorList>
            <person name="Smits T.H."/>
            <person name="Rezzonico F."/>
            <person name="Lopez M.M."/>
            <person name="Blom J."/>
            <person name="Goesmann A."/>
            <person name="Frey J.E."/>
            <person name="Duffy B."/>
        </authorList>
    </citation>
    <scope>NUCLEOTIDE SEQUENCE [LARGE SCALE GENOMIC DNA]</scope>
    <source>
        <strain evidence="10">CFBP5888</strain>
    </source>
</reference>
<dbReference type="PANTHER" id="PTHR30531:SF14">
    <property type="entry name" value="SURFACE PRESENTATION OF ANTIGENS PROTEIN SPAS"/>
    <property type="match status" value="1"/>
</dbReference>
<dbReference type="SUPFAM" id="SSF160544">
    <property type="entry name" value="EscU C-terminal domain-like"/>
    <property type="match status" value="1"/>
</dbReference>
<keyword evidence="4 8" id="KW-0812">Transmembrane</keyword>
<dbReference type="PANTHER" id="PTHR30531">
    <property type="entry name" value="FLAGELLAR BIOSYNTHETIC PROTEIN FLHB"/>
    <property type="match status" value="1"/>
</dbReference>
<evidence type="ECO:0000313" key="10">
    <source>
        <dbReference type="Proteomes" id="UP000018217"/>
    </source>
</evidence>
<dbReference type="PRINTS" id="PR00950">
    <property type="entry name" value="TYPE3IMSPROT"/>
</dbReference>
<keyword evidence="5 8" id="KW-1133">Transmembrane helix</keyword>
<dbReference type="NCBIfam" id="TIGR01404">
    <property type="entry name" value="FlhB_rel_III"/>
    <property type="match status" value="1"/>
</dbReference>
<proteinExistence type="inferred from homology"/>
<feature type="transmembrane region" description="Helical" evidence="8">
    <location>
        <begin position="69"/>
        <end position="98"/>
    </location>
</feature>
<keyword evidence="3" id="KW-1003">Cell membrane</keyword>
<evidence type="ECO:0000256" key="6">
    <source>
        <dbReference type="ARBA" id="ARBA00023026"/>
    </source>
</evidence>
<dbReference type="STRING" id="1161919.EPIR_1709"/>
<feature type="transmembrane region" description="Helical" evidence="8">
    <location>
        <begin position="182"/>
        <end position="203"/>
    </location>
</feature>
<dbReference type="GO" id="GO:0009306">
    <property type="term" value="P:protein secretion"/>
    <property type="evidence" value="ECO:0007669"/>
    <property type="project" value="InterPro"/>
</dbReference>
<dbReference type="Proteomes" id="UP000018217">
    <property type="component" value="Unassembled WGS sequence"/>
</dbReference>
<comment type="caution">
    <text evidence="9">The sequence shown here is derived from an EMBL/GenBank/DDBJ whole genome shotgun (WGS) entry which is preliminary data.</text>
</comment>
<dbReference type="InterPro" id="IPR029025">
    <property type="entry name" value="T3SS_substrate_exporter_C"/>
</dbReference>
<keyword evidence="7 8" id="KW-0472">Membrane</keyword>
<keyword evidence="9" id="KW-0282">Flagellum</keyword>
<keyword evidence="9" id="KW-0969">Cilium</keyword>
<comment type="subcellular location">
    <subcellularLocation>
        <location evidence="1">Cell membrane</location>
        <topology evidence="1">Multi-pass membrane protein</topology>
    </subcellularLocation>
</comment>
<dbReference type="Pfam" id="PF01312">
    <property type="entry name" value="Bac_export_2"/>
    <property type="match status" value="1"/>
</dbReference>
<keyword evidence="10" id="KW-1185">Reference proteome</keyword>
<evidence type="ECO:0000256" key="4">
    <source>
        <dbReference type="ARBA" id="ARBA00022692"/>
    </source>
</evidence>
<protein>
    <submittedName>
        <fullName evidence="9">Flagellar biosynthetic protein flhB</fullName>
    </submittedName>
</protein>
<dbReference type="EMBL" id="CAHS01000014">
    <property type="protein sequence ID" value="CCG87074.1"/>
    <property type="molecule type" value="Genomic_DNA"/>
</dbReference>
<keyword evidence="9" id="KW-0966">Cell projection</keyword>
<gene>
    <name evidence="9" type="primary">spaS</name>
    <name evidence="9" type="ORF">EPIR_1709</name>
</gene>
<dbReference type="Gene3D" id="6.10.250.2080">
    <property type="match status" value="1"/>
</dbReference>
<dbReference type="InterPro" id="IPR006135">
    <property type="entry name" value="T3SS_substrate_exporter"/>
</dbReference>
<evidence type="ECO:0000256" key="1">
    <source>
        <dbReference type="ARBA" id="ARBA00004651"/>
    </source>
</evidence>
<dbReference type="RefSeq" id="WP_023654872.1">
    <property type="nucleotide sequence ID" value="NZ_CAHS01000014.1"/>
</dbReference>